<keyword evidence="3" id="KW-1185">Reference proteome</keyword>
<comment type="caution">
    <text evidence="2">The sequence shown here is derived from an EMBL/GenBank/DDBJ whole genome shotgun (WGS) entry which is preliminary data.</text>
</comment>
<dbReference type="Proteomes" id="UP001431429">
    <property type="component" value="Unassembled WGS sequence"/>
</dbReference>
<protein>
    <submittedName>
        <fullName evidence="2">DUF6011 domain-containing protein</fullName>
    </submittedName>
</protein>
<sequence>MTDPALPRQCRMCHRRLRDPASRAAGIGPVCHRKLRPTRGTPTPEQLTLDEEPHGPEHTQPS</sequence>
<feature type="region of interest" description="Disordered" evidence="1">
    <location>
        <begin position="24"/>
        <end position="62"/>
    </location>
</feature>
<proteinExistence type="predicted"/>
<dbReference type="RefSeq" id="WP_250924652.1">
    <property type="nucleotide sequence ID" value="NZ_JAMQAW010000119.1"/>
</dbReference>
<dbReference type="Pfam" id="PF19474">
    <property type="entry name" value="DUF6011"/>
    <property type="match status" value="1"/>
</dbReference>
<dbReference type="EMBL" id="JAMQAW010000119">
    <property type="protein sequence ID" value="MCM2394374.1"/>
    <property type="molecule type" value="Genomic_DNA"/>
</dbReference>
<evidence type="ECO:0000256" key="1">
    <source>
        <dbReference type="SAM" id="MobiDB-lite"/>
    </source>
</evidence>
<accession>A0ABT0V2E1</accession>
<name>A0ABT0V2E1_9ACTN</name>
<evidence type="ECO:0000313" key="3">
    <source>
        <dbReference type="Proteomes" id="UP001431429"/>
    </source>
</evidence>
<reference evidence="2" key="1">
    <citation type="submission" date="2022-06" db="EMBL/GenBank/DDBJ databases">
        <title>Genome public.</title>
        <authorList>
            <person name="Sun Q."/>
        </authorList>
    </citation>
    <scope>NUCLEOTIDE SEQUENCE</scope>
    <source>
        <strain evidence="2">CWNU-1</strain>
    </source>
</reference>
<evidence type="ECO:0000313" key="2">
    <source>
        <dbReference type="EMBL" id="MCM2394374.1"/>
    </source>
</evidence>
<organism evidence="2 3">
    <name type="scientific">Streptomyces albipurpureus</name>
    <dbReference type="NCBI Taxonomy" id="2897419"/>
    <lineage>
        <taxon>Bacteria</taxon>
        <taxon>Bacillati</taxon>
        <taxon>Actinomycetota</taxon>
        <taxon>Actinomycetes</taxon>
        <taxon>Kitasatosporales</taxon>
        <taxon>Streptomycetaceae</taxon>
        <taxon>Streptomyces</taxon>
    </lineage>
</organism>
<dbReference type="InterPro" id="IPR046053">
    <property type="entry name" value="DUF6011"/>
</dbReference>
<gene>
    <name evidence="2" type="ORF">NBG84_39945</name>
</gene>
<feature type="compositionally biased region" description="Basic and acidic residues" evidence="1">
    <location>
        <begin position="51"/>
        <end position="62"/>
    </location>
</feature>